<evidence type="ECO:0000313" key="1">
    <source>
        <dbReference type="EMBL" id="CAB4879198.1"/>
    </source>
</evidence>
<gene>
    <name evidence="1" type="ORF">UFOPK3376_01339</name>
</gene>
<protein>
    <submittedName>
        <fullName evidence="1">Unannotated protein</fullName>
    </submittedName>
</protein>
<proteinExistence type="predicted"/>
<name>A0A6J7EBS8_9ZZZZ</name>
<dbReference type="Gene3D" id="2.120.10.70">
    <property type="entry name" value="Fucose-specific lectin"/>
    <property type="match status" value="1"/>
</dbReference>
<dbReference type="AlphaFoldDB" id="A0A6J7EBS8"/>
<reference evidence="1" key="1">
    <citation type="submission" date="2020-05" db="EMBL/GenBank/DDBJ databases">
        <authorList>
            <person name="Chiriac C."/>
            <person name="Salcher M."/>
            <person name="Ghai R."/>
            <person name="Kavagutti S V."/>
        </authorList>
    </citation>
    <scope>NUCLEOTIDE SEQUENCE</scope>
</reference>
<sequence>MQRSYYDGWRTIINWSQDPGTPAVMAFTTIDATGQYTSMAIGTDNFPVISYWDNTHFSLRVAHCNNAECSGTTDLTTVDATGFTGMYPSITIGTDHFPVISYYDAANGDLRVAHCDNAACTTSTKTTVDATGNTGWYTSVAIGTDNFPVISYYDGSNGDLRVAHCDNAACTTSTKTTVDATGNTGDHPSIAIGTDGFPVISYKDQTNSDLRVAHCINVTCSGATNLTTVDATGTTGLDGSITIGSDHFPVISYMNNTNGDLRVAHCDNTACTSSTNAAVDTTGVTGQYTSVALGADHLPVISYHDATNSRLRVVHCINVTCTP</sequence>
<dbReference type="EMBL" id="CAFBLP010000028">
    <property type="protein sequence ID" value="CAB4879198.1"/>
    <property type="molecule type" value="Genomic_DNA"/>
</dbReference>
<organism evidence="1">
    <name type="scientific">freshwater metagenome</name>
    <dbReference type="NCBI Taxonomy" id="449393"/>
    <lineage>
        <taxon>unclassified sequences</taxon>
        <taxon>metagenomes</taxon>
        <taxon>ecological metagenomes</taxon>
    </lineage>
</organism>
<accession>A0A6J7EBS8</accession>